<comment type="similarity">
    <text evidence="1">Belongs to the SAP18 family.</text>
</comment>
<evidence type="ECO:0000256" key="2">
    <source>
        <dbReference type="SAM" id="MobiDB-lite"/>
    </source>
</evidence>
<evidence type="ECO:0000313" key="4">
    <source>
        <dbReference type="Proteomes" id="UP000799302"/>
    </source>
</evidence>
<dbReference type="InterPro" id="IPR010516">
    <property type="entry name" value="SAP18"/>
</dbReference>
<accession>A0A6A6UMZ9</accession>
<protein>
    <recommendedName>
        <fullName evidence="5">Sin3-associated polypeptide Sap18</fullName>
    </recommendedName>
</protein>
<dbReference type="PANTHER" id="PTHR13082">
    <property type="entry name" value="SAP18"/>
    <property type="match status" value="1"/>
</dbReference>
<evidence type="ECO:0000256" key="1">
    <source>
        <dbReference type="ARBA" id="ARBA00009143"/>
    </source>
</evidence>
<dbReference type="GO" id="GO:0005634">
    <property type="term" value="C:nucleus"/>
    <property type="evidence" value="ECO:0007669"/>
    <property type="project" value="TreeGrafter"/>
</dbReference>
<dbReference type="Pfam" id="PF06487">
    <property type="entry name" value="SAP18"/>
    <property type="match status" value="1"/>
</dbReference>
<dbReference type="InterPro" id="IPR042534">
    <property type="entry name" value="SAP18_sf"/>
</dbReference>
<organism evidence="3 4">
    <name type="scientific">Microthyrium microscopicum</name>
    <dbReference type="NCBI Taxonomy" id="703497"/>
    <lineage>
        <taxon>Eukaryota</taxon>
        <taxon>Fungi</taxon>
        <taxon>Dikarya</taxon>
        <taxon>Ascomycota</taxon>
        <taxon>Pezizomycotina</taxon>
        <taxon>Dothideomycetes</taxon>
        <taxon>Dothideomycetes incertae sedis</taxon>
        <taxon>Microthyriales</taxon>
        <taxon>Microthyriaceae</taxon>
        <taxon>Microthyrium</taxon>
    </lineage>
</organism>
<gene>
    <name evidence="3" type="ORF">BT63DRAFT_451712</name>
</gene>
<dbReference type="EMBL" id="MU004231">
    <property type="protein sequence ID" value="KAF2673655.1"/>
    <property type="molecule type" value="Genomic_DNA"/>
</dbReference>
<dbReference type="OrthoDB" id="440566at2759"/>
<keyword evidence="4" id="KW-1185">Reference proteome</keyword>
<evidence type="ECO:0000313" key="3">
    <source>
        <dbReference type="EMBL" id="KAF2673655.1"/>
    </source>
</evidence>
<proteinExistence type="inferred from homology"/>
<feature type="compositionally biased region" description="Pro residues" evidence="2">
    <location>
        <begin position="157"/>
        <end position="168"/>
    </location>
</feature>
<feature type="compositionally biased region" description="Gly residues" evidence="2">
    <location>
        <begin position="211"/>
        <end position="221"/>
    </location>
</feature>
<feature type="compositionally biased region" description="Gly residues" evidence="2">
    <location>
        <begin position="173"/>
        <end position="185"/>
    </location>
</feature>
<sequence>MAELPPIDRQTTTPFLLRLFYRNGSFHRPDEFAPNSSLPQHVQIYTWPTCSLKELTQLLTTAIPSTLPSPSVGTRLCFRLMYPNTHSVGQGAGRYLIKEVGTVVIGSEDAQEDAPIAERLEGDPEKTLRDVRFVIGDYVSCAILPPLPNGDVAPIPARGPGPRPPPTVPRGENGFGGGYGGGGRRGSGRFDGGRVPQGEWRRGDVPPPSMGGYGDRGGGGRGRGRGRGW</sequence>
<name>A0A6A6UMZ9_9PEZI</name>
<dbReference type="AlphaFoldDB" id="A0A6A6UMZ9"/>
<dbReference type="Gene3D" id="3.10.20.550">
    <property type="entry name" value="ASAP complex, SAP18 subunit"/>
    <property type="match status" value="1"/>
</dbReference>
<evidence type="ECO:0008006" key="5">
    <source>
        <dbReference type="Google" id="ProtNLM"/>
    </source>
</evidence>
<dbReference type="PANTHER" id="PTHR13082:SF0">
    <property type="entry name" value="HISTONE DEACETYLASE COMPLEX SUBUNIT SAP18"/>
    <property type="match status" value="1"/>
</dbReference>
<dbReference type="Proteomes" id="UP000799302">
    <property type="component" value="Unassembled WGS sequence"/>
</dbReference>
<reference evidence="3" key="1">
    <citation type="journal article" date="2020" name="Stud. Mycol.">
        <title>101 Dothideomycetes genomes: a test case for predicting lifestyles and emergence of pathogens.</title>
        <authorList>
            <person name="Haridas S."/>
            <person name="Albert R."/>
            <person name="Binder M."/>
            <person name="Bloem J."/>
            <person name="Labutti K."/>
            <person name="Salamov A."/>
            <person name="Andreopoulos B."/>
            <person name="Baker S."/>
            <person name="Barry K."/>
            <person name="Bills G."/>
            <person name="Bluhm B."/>
            <person name="Cannon C."/>
            <person name="Castanera R."/>
            <person name="Culley D."/>
            <person name="Daum C."/>
            <person name="Ezra D."/>
            <person name="Gonzalez J."/>
            <person name="Henrissat B."/>
            <person name="Kuo A."/>
            <person name="Liang C."/>
            <person name="Lipzen A."/>
            <person name="Lutzoni F."/>
            <person name="Magnuson J."/>
            <person name="Mondo S."/>
            <person name="Nolan M."/>
            <person name="Ohm R."/>
            <person name="Pangilinan J."/>
            <person name="Park H.-J."/>
            <person name="Ramirez L."/>
            <person name="Alfaro M."/>
            <person name="Sun H."/>
            <person name="Tritt A."/>
            <person name="Yoshinaga Y."/>
            <person name="Zwiers L.-H."/>
            <person name="Turgeon B."/>
            <person name="Goodwin S."/>
            <person name="Spatafora J."/>
            <person name="Crous P."/>
            <person name="Grigoriev I."/>
        </authorList>
    </citation>
    <scope>NUCLEOTIDE SEQUENCE</scope>
    <source>
        <strain evidence="3">CBS 115976</strain>
    </source>
</reference>
<feature type="region of interest" description="Disordered" evidence="2">
    <location>
        <begin position="153"/>
        <end position="229"/>
    </location>
</feature>